<dbReference type="HOGENOM" id="CLU_2593622_0_0_1"/>
<organism evidence="2">
    <name type="scientific">Oryza brachyantha</name>
    <name type="common">malo sina</name>
    <dbReference type="NCBI Taxonomy" id="4533"/>
    <lineage>
        <taxon>Eukaryota</taxon>
        <taxon>Viridiplantae</taxon>
        <taxon>Streptophyta</taxon>
        <taxon>Embryophyta</taxon>
        <taxon>Tracheophyta</taxon>
        <taxon>Spermatophyta</taxon>
        <taxon>Magnoliopsida</taxon>
        <taxon>Liliopsida</taxon>
        <taxon>Poales</taxon>
        <taxon>Poaceae</taxon>
        <taxon>BOP clade</taxon>
        <taxon>Oryzoideae</taxon>
        <taxon>Oryzeae</taxon>
        <taxon>Oryzinae</taxon>
        <taxon>Oryza</taxon>
    </lineage>
</organism>
<evidence type="ECO:0000259" key="1">
    <source>
        <dbReference type="Pfam" id="PF26133"/>
    </source>
</evidence>
<dbReference type="AlphaFoldDB" id="J3LWZ9"/>
<dbReference type="Pfam" id="PF26133">
    <property type="entry name" value="DUF8039"/>
    <property type="match status" value="1"/>
</dbReference>
<evidence type="ECO:0000313" key="2">
    <source>
        <dbReference type="EnsemblPlants" id="OB04G16740.1"/>
    </source>
</evidence>
<protein>
    <recommendedName>
        <fullName evidence="1">DUF8039 domain-containing protein</fullName>
    </recommendedName>
</protein>
<dbReference type="Proteomes" id="UP000006038">
    <property type="component" value="Chromosome 4"/>
</dbReference>
<name>J3LWZ9_ORYBR</name>
<dbReference type="Gramene" id="OB04G16740.1">
    <property type="protein sequence ID" value="OB04G16740.1"/>
    <property type="gene ID" value="OB04G16740"/>
</dbReference>
<sequence length="80" mass="9340">MPGNQKSILTRYFILTEYAKVQIDKVHSKHAQLELDIATLEGVELLKNAVNQFILEHRRDIICSSESMRVNADYRFNLFD</sequence>
<dbReference type="InterPro" id="IPR058352">
    <property type="entry name" value="DUF8039"/>
</dbReference>
<keyword evidence="3" id="KW-1185">Reference proteome</keyword>
<feature type="domain" description="DUF8039" evidence="1">
    <location>
        <begin position="13"/>
        <end position="63"/>
    </location>
</feature>
<reference evidence="2" key="2">
    <citation type="submission" date="2013-04" db="UniProtKB">
        <authorList>
            <consortium name="EnsemblPlants"/>
        </authorList>
    </citation>
    <scope>IDENTIFICATION</scope>
</reference>
<evidence type="ECO:0000313" key="3">
    <source>
        <dbReference type="Proteomes" id="UP000006038"/>
    </source>
</evidence>
<accession>J3LWZ9</accession>
<dbReference type="EnsemblPlants" id="OB04G16740.1">
    <property type="protein sequence ID" value="OB04G16740.1"/>
    <property type="gene ID" value="OB04G16740"/>
</dbReference>
<proteinExistence type="predicted"/>
<reference evidence="2" key="1">
    <citation type="journal article" date="2013" name="Nat. Commun.">
        <title>Whole-genome sequencing of Oryza brachyantha reveals mechanisms underlying Oryza genome evolution.</title>
        <authorList>
            <person name="Chen J."/>
            <person name="Huang Q."/>
            <person name="Gao D."/>
            <person name="Wang J."/>
            <person name="Lang Y."/>
            <person name="Liu T."/>
            <person name="Li B."/>
            <person name="Bai Z."/>
            <person name="Luis Goicoechea J."/>
            <person name="Liang C."/>
            <person name="Chen C."/>
            <person name="Zhang W."/>
            <person name="Sun S."/>
            <person name="Liao Y."/>
            <person name="Zhang X."/>
            <person name="Yang L."/>
            <person name="Song C."/>
            <person name="Wang M."/>
            <person name="Shi J."/>
            <person name="Liu G."/>
            <person name="Liu J."/>
            <person name="Zhou H."/>
            <person name="Zhou W."/>
            <person name="Yu Q."/>
            <person name="An N."/>
            <person name="Chen Y."/>
            <person name="Cai Q."/>
            <person name="Wang B."/>
            <person name="Liu B."/>
            <person name="Min J."/>
            <person name="Huang Y."/>
            <person name="Wu H."/>
            <person name="Li Z."/>
            <person name="Zhang Y."/>
            <person name="Yin Y."/>
            <person name="Song W."/>
            <person name="Jiang J."/>
            <person name="Jackson S.A."/>
            <person name="Wing R.A."/>
            <person name="Wang J."/>
            <person name="Chen M."/>
        </authorList>
    </citation>
    <scope>NUCLEOTIDE SEQUENCE [LARGE SCALE GENOMIC DNA]</scope>
    <source>
        <strain evidence="2">cv. IRGC 101232</strain>
    </source>
</reference>